<proteinExistence type="predicted"/>
<organism evidence="1">
    <name type="scientific">Candidatus Methanogaster sp. ANME-2c ERB4</name>
    <dbReference type="NCBI Taxonomy" id="2759911"/>
    <lineage>
        <taxon>Archaea</taxon>
        <taxon>Methanobacteriati</taxon>
        <taxon>Methanobacteriota</taxon>
        <taxon>Stenosarchaea group</taxon>
        <taxon>Methanomicrobia</taxon>
        <taxon>Methanosarcinales</taxon>
        <taxon>ANME-2 cluster</taxon>
        <taxon>Candidatus Methanogasteraceae</taxon>
        <taxon>Candidatus Methanogaster</taxon>
    </lineage>
</organism>
<dbReference type="EMBL" id="MT631243">
    <property type="protein sequence ID" value="QNO47188.1"/>
    <property type="molecule type" value="Genomic_DNA"/>
</dbReference>
<dbReference type="AlphaFoldDB" id="A0A7G9YGQ4"/>
<evidence type="ECO:0000313" key="1">
    <source>
        <dbReference type="EMBL" id="QNO47188.1"/>
    </source>
</evidence>
<gene>
    <name evidence="1" type="ORF">FLPJBPEJ_00032</name>
</gene>
<reference evidence="1" key="1">
    <citation type="submission" date="2020-06" db="EMBL/GenBank/DDBJ databases">
        <title>Unique genomic features of the anaerobic methanotrophic archaea.</title>
        <authorList>
            <person name="Chadwick G.L."/>
            <person name="Skennerton C.T."/>
            <person name="Laso-Perez R."/>
            <person name="Leu A.O."/>
            <person name="Speth D.R."/>
            <person name="Yu H."/>
            <person name="Morgan-Lang C."/>
            <person name="Hatzenpichler R."/>
            <person name="Goudeau D."/>
            <person name="Malmstrom R."/>
            <person name="Brazelton W.J."/>
            <person name="Woyke T."/>
            <person name="Hallam S.J."/>
            <person name="Tyson G.W."/>
            <person name="Wegener G."/>
            <person name="Boetius A."/>
            <person name="Orphan V."/>
        </authorList>
    </citation>
    <scope>NUCLEOTIDE SEQUENCE</scope>
</reference>
<name>A0A7G9YGQ4_9EURY</name>
<accession>A0A7G9YGQ4</accession>
<sequence>MSEVALICIFIPNDFLSLIKLLRDSSTFSSFYIHFFPRMFVMIQSAYISTRRYADTTLFSLYSYYLMARYLKFFMMLR</sequence>
<protein>
    <submittedName>
        <fullName evidence="1">Uncharacterized protein</fullName>
    </submittedName>
</protein>